<dbReference type="GO" id="GO:0000151">
    <property type="term" value="C:ubiquitin ligase complex"/>
    <property type="evidence" value="ECO:0007669"/>
    <property type="project" value="TreeGrafter"/>
</dbReference>
<feature type="domain" description="E3 ubiquitin-protein ligase UBR-like C-terminal" evidence="3">
    <location>
        <begin position="860"/>
        <end position="1318"/>
    </location>
</feature>
<dbReference type="EMBL" id="WIXP02000006">
    <property type="protein sequence ID" value="KAF6209296.1"/>
    <property type="molecule type" value="Genomic_DNA"/>
</dbReference>
<organism evidence="5 6">
    <name type="scientific">Apolygus lucorum</name>
    <name type="common">Small green plant bug</name>
    <name type="synonym">Lygocoris lucorum</name>
    <dbReference type="NCBI Taxonomy" id="248454"/>
    <lineage>
        <taxon>Eukaryota</taxon>
        <taxon>Metazoa</taxon>
        <taxon>Ecdysozoa</taxon>
        <taxon>Arthropoda</taxon>
        <taxon>Hexapoda</taxon>
        <taxon>Insecta</taxon>
        <taxon>Pterygota</taxon>
        <taxon>Neoptera</taxon>
        <taxon>Paraneoptera</taxon>
        <taxon>Hemiptera</taxon>
        <taxon>Heteroptera</taxon>
        <taxon>Panheteroptera</taxon>
        <taxon>Cimicomorpha</taxon>
        <taxon>Miridae</taxon>
        <taxon>Mirini</taxon>
        <taxon>Apolygus</taxon>
    </lineage>
</organism>
<dbReference type="GO" id="GO:0061630">
    <property type="term" value="F:ubiquitin protein ligase activity"/>
    <property type="evidence" value="ECO:0007669"/>
    <property type="project" value="UniProtKB-UniRule"/>
</dbReference>
<dbReference type="Pfam" id="PF18995">
    <property type="entry name" value="PRT6_C"/>
    <property type="match status" value="1"/>
</dbReference>
<evidence type="ECO:0000256" key="1">
    <source>
        <dbReference type="RuleBase" id="RU366018"/>
    </source>
</evidence>
<dbReference type="PANTHER" id="PTHR21497">
    <property type="entry name" value="UBIQUITIN LIGASE E3 ALPHA-RELATED"/>
    <property type="match status" value="1"/>
</dbReference>
<evidence type="ECO:0000313" key="6">
    <source>
        <dbReference type="Proteomes" id="UP000466442"/>
    </source>
</evidence>
<name>A0A8S9XMP4_APOLU</name>
<feature type="domain" description="E3 ubiquitin-protein ligase UBR1-like winged-helix" evidence="4">
    <location>
        <begin position="120"/>
        <end position="209"/>
    </location>
</feature>
<feature type="region of interest" description="Disordered" evidence="2">
    <location>
        <begin position="642"/>
        <end position="664"/>
    </location>
</feature>
<keyword evidence="6" id="KW-1185">Reference proteome</keyword>
<reference evidence="5" key="1">
    <citation type="journal article" date="2021" name="Mol. Ecol. Resour.">
        <title>Apolygus lucorum genome provides insights into omnivorousness and mesophyll feeding.</title>
        <authorList>
            <person name="Liu Y."/>
            <person name="Liu H."/>
            <person name="Wang H."/>
            <person name="Huang T."/>
            <person name="Liu B."/>
            <person name="Yang B."/>
            <person name="Yin L."/>
            <person name="Li B."/>
            <person name="Zhang Y."/>
            <person name="Zhang S."/>
            <person name="Jiang F."/>
            <person name="Zhang X."/>
            <person name="Ren Y."/>
            <person name="Wang B."/>
            <person name="Wang S."/>
            <person name="Lu Y."/>
            <person name="Wu K."/>
            <person name="Fan W."/>
            <person name="Wang G."/>
        </authorList>
    </citation>
    <scope>NUCLEOTIDE SEQUENCE</scope>
    <source>
        <strain evidence="5">12Hb</strain>
    </source>
</reference>
<feature type="region of interest" description="Disordered" evidence="2">
    <location>
        <begin position="414"/>
        <end position="489"/>
    </location>
</feature>
<sequence length="1336" mass="150565">MFQVAFYEILNGLWVRNGLQIKGQAMTYIQCNFCNSMVDADLYLLQVCAMILPSQLFMLTVLKRFHVMDWLSFSGHIRGPSFPDSDSETPMLESCLTFLASLICLRTNLGANQTRLSQLEMVTLLCMGDKTHSQLMELMPERCGTVQSRDFESALAEVAEYKAPNLEASGNMQQGMYVPKGHVWETLYDPIHVLLRAVHRREFQNSMDRFNEYVSQSGKIRPGTSAWPPYREPAPIHSAYSDPRKILKSRVFHALVWLVLYKATRWQQSVSEHVISLVIYLLEMSLSITATDPPSEQPVATVKTSTEWTVNDGDLENFFESDWLSENLRTVISTVNLPPQPDVIFETDSDHEWEEDVESSWRDVQVDDSLALDADLHSVALFSPQAAALEGPEGALPPANQRLALAAGNEVVTFVPQPSGTPDEVTPPSTAGFSPPMALLPVHSQLEVVRESRTTSAPQSSSDGSTPSSSSAPGPSSGAVGPSSGQIVLAPPHHHRKVFKHRHKNGSYQVELPSPDNTLEANESIISLLLKLHSHLAGVPDSFNPDGPAPDPNCRIGDGPYFVGNVLHRIMALDSLSKESVISTREKLWPRHPEEGEKERHEREERERTERRRKAKERQQKLMEEFASRQKQFMQRTMETDEENMEWDGTEATAAGGGGSTSRGISRRKEYDCVICSQTSPSTEEKPMGLAVLVQATSVLGHRRKTAEPCTLPTSDEERFTLRRHDTQAAAFDRQVEELSRQFDQMSWLVSVNLGWEGGVHVQTCGHHLHLDCLKSYLCSLRSQQRLASERGEYACPLCRQMANSVLPLPPQLGEAAIMVRSRPANFTSIIPDLTAFLKENPPINQNQSALMEAMSKSMEDMTNSTYLKYKQKSGTRRPQTLFLFVSSIARTNLEIEIVQRGGSLLARPQPNPLIPKRSCIVPLLHVLAVHARLLAHWPSWETWQQLASLDPEPSASGSTPQQLVVPWPQIEVPLLLRDPSALLTQFILLLPLHLDQTYFTCVTKLLYNLLYFQVVIQTSCQMSEGERSYWRSEGAATTSGTPGGQIYNLRSLEETMSRVIMSLDPTQLYPEDDTWEGSPPTSERTDKQFLEKQIQTLCLPFLRVAALLRHHMYDEPLPEIDSADSEFVRLVYYLELVTEGMSWDRFNAAVALSWPSRTAVNEWLLNLGEFINRSQIAARGLLSDQHVIWHQPSLLSLPLLYDRIFQYYHRRQCTQCQSVPRETSICLLCGTLVCLKEVCCKQLSVCEAVQHSIDCGAGTAVYLVVTSSYVIVVRGKRACLWGSVYLDSFGEEDRELKRGKPLYLSPGRYQLLQQQWLAHRFDHTNKKWVWHRDSL</sequence>
<dbReference type="Pfam" id="PF22960">
    <property type="entry name" value="WHD_UBR1"/>
    <property type="match status" value="1"/>
</dbReference>
<dbReference type="GO" id="GO:0071596">
    <property type="term" value="P:ubiquitin-dependent protein catabolic process via the N-end rule pathway"/>
    <property type="evidence" value="ECO:0007669"/>
    <property type="project" value="UniProtKB-UniRule"/>
</dbReference>
<dbReference type="PANTHER" id="PTHR21497:SF39">
    <property type="entry name" value="E3 UBIQUITIN-PROTEIN LIGASE UBR3"/>
    <property type="match status" value="1"/>
</dbReference>
<dbReference type="SUPFAM" id="SSF57850">
    <property type="entry name" value="RING/U-box"/>
    <property type="match status" value="1"/>
</dbReference>
<feature type="compositionally biased region" description="Low complexity" evidence="2">
    <location>
        <begin position="454"/>
        <end position="485"/>
    </location>
</feature>
<protein>
    <recommendedName>
        <fullName evidence="1">E3 ubiquitin-protein ligase</fullName>
        <ecNumber evidence="1">2.3.2.27</ecNumber>
    </recommendedName>
</protein>
<keyword evidence="1" id="KW-0479">Metal-binding</keyword>
<dbReference type="GO" id="GO:0016567">
    <property type="term" value="P:protein ubiquitination"/>
    <property type="evidence" value="ECO:0007669"/>
    <property type="project" value="UniProtKB-UniRule"/>
</dbReference>
<keyword evidence="1" id="KW-0808">Transferase</keyword>
<keyword evidence="1" id="KW-0863">Zinc-finger</keyword>
<dbReference type="GO" id="GO:0008270">
    <property type="term" value="F:zinc ion binding"/>
    <property type="evidence" value="ECO:0007669"/>
    <property type="project" value="UniProtKB-UniRule"/>
</dbReference>
<dbReference type="CDD" id="cd16483">
    <property type="entry name" value="RING-H2_UBR3"/>
    <property type="match status" value="1"/>
</dbReference>
<proteinExistence type="inferred from homology"/>
<comment type="similarity">
    <text evidence="1">Belongs to the E3 ubiquitin-protein ligase UBR1-like family.</text>
</comment>
<dbReference type="OrthoDB" id="15304at2759"/>
<keyword evidence="1" id="KW-0862">Zinc</keyword>
<dbReference type="InterPro" id="IPR039164">
    <property type="entry name" value="UBR1-like"/>
</dbReference>
<dbReference type="EC" id="2.3.2.27" evidence="1"/>
<keyword evidence="1" id="KW-0833">Ubl conjugation pathway</keyword>
<dbReference type="GO" id="GO:0005737">
    <property type="term" value="C:cytoplasm"/>
    <property type="evidence" value="ECO:0007669"/>
    <property type="project" value="TreeGrafter"/>
</dbReference>
<feature type="compositionally biased region" description="Basic and acidic residues" evidence="2">
    <location>
        <begin position="592"/>
        <end position="610"/>
    </location>
</feature>
<accession>A0A8S9XMP4</accession>
<comment type="function">
    <text evidence="1">Ubiquitin ligase protein which is a component of the N-end rule pathway. Recognizes and binds to proteins bearing specific N-terminal residues that are destabilizing according to the N-end rule, leading to their ubiquitination and subsequent degradation.</text>
</comment>
<evidence type="ECO:0000259" key="4">
    <source>
        <dbReference type="Pfam" id="PF22960"/>
    </source>
</evidence>
<dbReference type="InterPro" id="IPR055194">
    <property type="entry name" value="UBR1-like_WH"/>
</dbReference>
<comment type="pathway">
    <text evidence="1">Protein modification; protein ubiquitination.</text>
</comment>
<feature type="region of interest" description="Disordered" evidence="2">
    <location>
        <begin position="592"/>
        <end position="619"/>
    </location>
</feature>
<gene>
    <name evidence="5" type="ORF">GE061_015041</name>
</gene>
<dbReference type="InterPro" id="IPR044046">
    <property type="entry name" value="E3_ligase_UBR-like_C"/>
</dbReference>
<comment type="catalytic activity">
    <reaction evidence="1">
        <text>S-ubiquitinyl-[E2 ubiquitin-conjugating enzyme]-L-cysteine + [acceptor protein]-L-lysine = [E2 ubiquitin-conjugating enzyme]-L-cysteine + N(6)-ubiquitinyl-[acceptor protein]-L-lysine.</text>
        <dbReference type="EC" id="2.3.2.27"/>
    </reaction>
</comment>
<evidence type="ECO:0000256" key="2">
    <source>
        <dbReference type="SAM" id="MobiDB-lite"/>
    </source>
</evidence>
<dbReference type="Proteomes" id="UP000466442">
    <property type="component" value="Unassembled WGS sequence"/>
</dbReference>
<evidence type="ECO:0000313" key="5">
    <source>
        <dbReference type="EMBL" id="KAF6209296.1"/>
    </source>
</evidence>
<evidence type="ECO:0000259" key="3">
    <source>
        <dbReference type="Pfam" id="PF18995"/>
    </source>
</evidence>
<comment type="caution">
    <text evidence="5">The sequence shown here is derived from an EMBL/GenBank/DDBJ whole genome shotgun (WGS) entry which is preliminary data.</text>
</comment>